<sequence length="49" mass="5822">MYLYRAIDNHSDTIEFGFSEWHKTTAAKWFLREALKRHGHSERILVDGS</sequence>
<accession>A0A1G5LK72</accession>
<evidence type="ECO:0000313" key="3">
    <source>
        <dbReference type="Proteomes" id="UP000199569"/>
    </source>
</evidence>
<dbReference type="AlphaFoldDB" id="A0A1G5LK72"/>
<name>A0A1G5LK72_9HYPH</name>
<dbReference type="Pfam" id="PF13610">
    <property type="entry name" value="DDE_Tnp_IS240"/>
    <property type="match status" value="1"/>
</dbReference>
<evidence type="ECO:0000313" key="2">
    <source>
        <dbReference type="EMBL" id="SCZ12549.1"/>
    </source>
</evidence>
<keyword evidence="3" id="KW-1185">Reference proteome</keyword>
<dbReference type="Proteomes" id="UP000199569">
    <property type="component" value="Unassembled WGS sequence"/>
</dbReference>
<organism evidence="2 3">
    <name type="scientific">Microvirga guangxiensis</name>
    <dbReference type="NCBI Taxonomy" id="549386"/>
    <lineage>
        <taxon>Bacteria</taxon>
        <taxon>Pseudomonadati</taxon>
        <taxon>Pseudomonadota</taxon>
        <taxon>Alphaproteobacteria</taxon>
        <taxon>Hyphomicrobiales</taxon>
        <taxon>Methylobacteriaceae</taxon>
        <taxon>Microvirga</taxon>
    </lineage>
</organism>
<gene>
    <name evidence="2" type="ORF">SAMN02927923_04349</name>
</gene>
<dbReference type="InterPro" id="IPR032874">
    <property type="entry name" value="DDE_dom"/>
</dbReference>
<feature type="domain" description="DDE" evidence="1">
    <location>
        <begin position="1"/>
        <end position="48"/>
    </location>
</feature>
<protein>
    <submittedName>
        <fullName evidence="2">DDE domain-containing protein</fullName>
    </submittedName>
</protein>
<dbReference type="EMBL" id="FMVJ01000019">
    <property type="protein sequence ID" value="SCZ12549.1"/>
    <property type="molecule type" value="Genomic_DNA"/>
</dbReference>
<reference evidence="2 3" key="1">
    <citation type="submission" date="2016-10" db="EMBL/GenBank/DDBJ databases">
        <authorList>
            <person name="de Groot N.N."/>
        </authorList>
    </citation>
    <scope>NUCLEOTIDE SEQUENCE [LARGE SCALE GENOMIC DNA]</scope>
    <source>
        <strain evidence="2 3">CGMCC 1.7666</strain>
    </source>
</reference>
<evidence type="ECO:0000259" key="1">
    <source>
        <dbReference type="Pfam" id="PF13610"/>
    </source>
</evidence>
<proteinExistence type="predicted"/>